<keyword evidence="6" id="KW-1185">Reference proteome</keyword>
<dbReference type="PANTHER" id="PTHR35357">
    <property type="entry name" value="OS02G0537100 PROTEIN"/>
    <property type="match status" value="1"/>
</dbReference>
<dbReference type="EMBL" id="JABWDY010010465">
    <property type="protein sequence ID" value="KAF5200651.1"/>
    <property type="molecule type" value="Genomic_DNA"/>
</dbReference>
<dbReference type="SMART" id="SM00856">
    <property type="entry name" value="PMEI"/>
    <property type="match status" value="1"/>
</dbReference>
<dbReference type="Gene3D" id="1.20.140.40">
    <property type="entry name" value="Invertase/pectin methylesterase inhibitor family protein"/>
    <property type="match status" value="1"/>
</dbReference>
<keyword evidence="2" id="KW-1015">Disulfide bond</keyword>
<dbReference type="InterPro" id="IPR035513">
    <property type="entry name" value="Invertase/methylesterase_inhib"/>
</dbReference>
<evidence type="ECO:0000256" key="2">
    <source>
        <dbReference type="ARBA" id="ARBA00023157"/>
    </source>
</evidence>
<dbReference type="SUPFAM" id="SSF101148">
    <property type="entry name" value="Plant invertase/pectin methylesterase inhibitor"/>
    <property type="match status" value="1"/>
</dbReference>
<feature type="domain" description="Pectinesterase inhibitor" evidence="4">
    <location>
        <begin position="3"/>
        <end position="110"/>
    </location>
</feature>
<accession>A0A7J6WTB6</accession>
<protein>
    <recommendedName>
        <fullName evidence="4">Pectinesterase inhibitor domain-containing protein</fullName>
    </recommendedName>
</protein>
<comment type="caution">
    <text evidence="5">The sequence shown here is derived from an EMBL/GenBank/DDBJ whole genome shotgun (WGS) entry which is preliminary data.</text>
</comment>
<dbReference type="AlphaFoldDB" id="A0A7J6WTB6"/>
<keyword evidence="1" id="KW-0732">Signal</keyword>
<dbReference type="GO" id="GO:0004857">
    <property type="term" value="F:enzyme inhibitor activity"/>
    <property type="evidence" value="ECO:0007669"/>
    <property type="project" value="InterPro"/>
</dbReference>
<dbReference type="Pfam" id="PF04043">
    <property type="entry name" value="PMEI"/>
    <property type="match status" value="1"/>
</dbReference>
<dbReference type="InterPro" id="IPR006501">
    <property type="entry name" value="Pectinesterase_inhib_dom"/>
</dbReference>
<name>A0A7J6WTB6_THATH</name>
<sequence length="115" mass="12479">MVNHAADIASNITTHIDKLLGENAADRSIHDCLTDCAEFYADANDQLEDSYASLDSKAFFDIKNWLAAAIADVDSCEGGFKEQDASRSRKSVLASENQNLSKLCHIALEITSLLG</sequence>
<evidence type="ECO:0000313" key="5">
    <source>
        <dbReference type="EMBL" id="KAF5200651.1"/>
    </source>
</evidence>
<proteinExistence type="inferred from homology"/>
<dbReference type="OrthoDB" id="841681at2759"/>
<dbReference type="PANTHER" id="PTHR35357:SF8">
    <property type="entry name" value="OS01G0111000 PROTEIN"/>
    <property type="match status" value="1"/>
</dbReference>
<reference evidence="5 6" key="1">
    <citation type="submission" date="2020-06" db="EMBL/GenBank/DDBJ databases">
        <title>Transcriptomic and genomic resources for Thalictrum thalictroides and T. hernandezii: Facilitating candidate gene discovery in an emerging model plant lineage.</title>
        <authorList>
            <person name="Arias T."/>
            <person name="Riano-Pachon D.M."/>
            <person name="Di Stilio V.S."/>
        </authorList>
    </citation>
    <scope>NUCLEOTIDE SEQUENCE [LARGE SCALE GENOMIC DNA]</scope>
    <source>
        <strain evidence="6">cv. WT478/WT964</strain>
        <tissue evidence="5">Leaves</tissue>
    </source>
</reference>
<organism evidence="5 6">
    <name type="scientific">Thalictrum thalictroides</name>
    <name type="common">Rue-anemone</name>
    <name type="synonym">Anemone thalictroides</name>
    <dbReference type="NCBI Taxonomy" id="46969"/>
    <lineage>
        <taxon>Eukaryota</taxon>
        <taxon>Viridiplantae</taxon>
        <taxon>Streptophyta</taxon>
        <taxon>Embryophyta</taxon>
        <taxon>Tracheophyta</taxon>
        <taxon>Spermatophyta</taxon>
        <taxon>Magnoliopsida</taxon>
        <taxon>Ranunculales</taxon>
        <taxon>Ranunculaceae</taxon>
        <taxon>Thalictroideae</taxon>
        <taxon>Thalictrum</taxon>
    </lineage>
</organism>
<evidence type="ECO:0000259" key="4">
    <source>
        <dbReference type="SMART" id="SM00856"/>
    </source>
</evidence>
<evidence type="ECO:0000256" key="3">
    <source>
        <dbReference type="ARBA" id="ARBA00038471"/>
    </source>
</evidence>
<evidence type="ECO:0000256" key="1">
    <source>
        <dbReference type="ARBA" id="ARBA00022729"/>
    </source>
</evidence>
<dbReference type="NCBIfam" id="TIGR01614">
    <property type="entry name" value="PME_inhib"/>
    <property type="match status" value="1"/>
</dbReference>
<dbReference type="Proteomes" id="UP000554482">
    <property type="component" value="Unassembled WGS sequence"/>
</dbReference>
<evidence type="ECO:0000313" key="6">
    <source>
        <dbReference type="Proteomes" id="UP000554482"/>
    </source>
</evidence>
<gene>
    <name evidence="5" type="ORF">FRX31_009763</name>
</gene>
<comment type="similarity">
    <text evidence="3">Belongs to the PMEI family.</text>
</comment>